<comment type="caution">
    <text evidence="1">The sequence shown here is derived from an EMBL/GenBank/DDBJ whole genome shotgun (WGS) entry which is preliminary data.</text>
</comment>
<gene>
    <name evidence="1" type="ORF">RDWZM_006543</name>
</gene>
<protein>
    <submittedName>
        <fullName evidence="1">Uncharacterized protein</fullName>
    </submittedName>
</protein>
<accession>A0A9Q0RNH8</accession>
<dbReference type="AlphaFoldDB" id="A0A9Q0RNH8"/>
<dbReference type="PANTHER" id="PTHR11362">
    <property type="entry name" value="PHOSPHATIDYLETHANOLAMINE-BINDING PROTEIN"/>
    <property type="match status" value="1"/>
</dbReference>
<sequence length="358" mass="41004">MEQHSIVPDVLEDVSEETVLIEYGHNVQVELGNELFPRDTKDAPINVSWPTEPGSLYTLVMVDPDAPSREERHKLGQVIHWLVCNIPGTDLSLGETYFEYLGPNTPEGTGLHRYVYVIYKQTNVLTLDIETNRNNRIRFDLKKFAKQYNLSEPIAANFFRAQFDETIRHRLAVKSELAFKVDEVVPHCLDRAPLHVAQVHYDSGVMMNLGTELTPTQVQNEPSVKWPTEPDQLYTLIFTDLDVPNRSEPKFREILHWLVVNISGNDIANGDCYAGYIGAGAPKESGLHRYVLLVFKQPNGRIELDRPKIGSRVLDGRYAFKTRHLIDEYKFNSQPIAGNYFQAQYDDYCPILHAQFEK</sequence>
<proteinExistence type="predicted"/>
<organism evidence="1 2">
    <name type="scientific">Blomia tropicalis</name>
    <name type="common">Mite</name>
    <dbReference type="NCBI Taxonomy" id="40697"/>
    <lineage>
        <taxon>Eukaryota</taxon>
        <taxon>Metazoa</taxon>
        <taxon>Ecdysozoa</taxon>
        <taxon>Arthropoda</taxon>
        <taxon>Chelicerata</taxon>
        <taxon>Arachnida</taxon>
        <taxon>Acari</taxon>
        <taxon>Acariformes</taxon>
        <taxon>Sarcoptiformes</taxon>
        <taxon>Astigmata</taxon>
        <taxon>Glycyphagoidea</taxon>
        <taxon>Echimyopodidae</taxon>
        <taxon>Blomia</taxon>
    </lineage>
</organism>
<name>A0A9Q0RNH8_BLOTA</name>
<dbReference type="InterPro" id="IPR035810">
    <property type="entry name" value="PEBP_euk"/>
</dbReference>
<dbReference type="CDD" id="cd00866">
    <property type="entry name" value="PEBP_euk"/>
    <property type="match status" value="2"/>
</dbReference>
<dbReference type="InterPro" id="IPR036610">
    <property type="entry name" value="PEBP-like_sf"/>
</dbReference>
<evidence type="ECO:0000313" key="1">
    <source>
        <dbReference type="EMBL" id="KAJ6220731.1"/>
    </source>
</evidence>
<dbReference type="OMA" id="DEYKFNS"/>
<dbReference type="Proteomes" id="UP001142055">
    <property type="component" value="Chromosome 2"/>
</dbReference>
<dbReference type="Gene3D" id="3.90.280.10">
    <property type="entry name" value="PEBP-like"/>
    <property type="match status" value="2"/>
</dbReference>
<dbReference type="PANTHER" id="PTHR11362:SF82">
    <property type="entry name" value="PHOSPHATIDYLETHANOLAMINE-BINDING PROTEIN 4"/>
    <property type="match status" value="1"/>
</dbReference>
<keyword evidence="2" id="KW-1185">Reference proteome</keyword>
<dbReference type="InterPro" id="IPR008914">
    <property type="entry name" value="PEBP"/>
</dbReference>
<evidence type="ECO:0000313" key="2">
    <source>
        <dbReference type="Proteomes" id="UP001142055"/>
    </source>
</evidence>
<reference evidence="1" key="1">
    <citation type="submission" date="2022-12" db="EMBL/GenBank/DDBJ databases">
        <title>Genome assemblies of Blomia tropicalis.</title>
        <authorList>
            <person name="Cui Y."/>
        </authorList>
    </citation>
    <scope>NUCLEOTIDE SEQUENCE</scope>
    <source>
        <tissue evidence="1">Adult mites</tissue>
    </source>
</reference>
<dbReference type="SUPFAM" id="SSF49777">
    <property type="entry name" value="PEBP-like"/>
    <property type="match status" value="2"/>
</dbReference>
<dbReference type="Pfam" id="PF01161">
    <property type="entry name" value="PBP"/>
    <property type="match status" value="2"/>
</dbReference>
<dbReference type="EMBL" id="JAPWDV010000002">
    <property type="protein sequence ID" value="KAJ6220731.1"/>
    <property type="molecule type" value="Genomic_DNA"/>
</dbReference>